<dbReference type="InterPro" id="IPR050742">
    <property type="entry name" value="Helicase_Restrict-Modif_Enz"/>
</dbReference>
<feature type="domain" description="Helicase ATP-binding" evidence="2">
    <location>
        <begin position="86"/>
        <end position="241"/>
    </location>
</feature>
<feature type="compositionally biased region" description="Basic and acidic residues" evidence="1">
    <location>
        <begin position="465"/>
        <end position="475"/>
    </location>
</feature>
<name>A0ABQ2ITR3_9PSEU</name>
<sequence length="666" mass="71616">MGSGTRRVFSGAERIALFLTADGRCESCGAELEAGFHGDHVFPYSLGGITDVINGQALCPTCNFKKGNSTMTGRPLRAWQQRALDKMDLSPGPTFMVTATPGAGKTTFALAAVQHYRRGGGKVVIVVPTSHLRRQWADAAAQFGLHLDPTFENSNLAVNSTYHGVVVTYGAVASAPLVYRRISQNAFVVLDEVHHAGEQKTWGEAVKLAFQNAAKRLLLTGTPFRSDDSPIPFVRYEPDDQGVLVSTTDVSYNYGDALLDSDGVVRPIVFPALDGEGTWDAGGVTTSGRLHNEQDPKEAKRALKTVLAPDGKWIPSVLAQAHRDLLDARKETPDAGGLIIAEDQPKAKRYAEVLQQITGTAPVVAISEDPAASEKITRFARGSEPWLVAVKMVSEGVDIPRLIVGVWATNVEAELFFRQVVGRFVRTRRSPSGEPDTSIATLFIPSLPSLISMAAKIEREIDHALKDKTENDNKPEGGGNGAATSQTIIPLDSTEAEHHATILSGEQWLSPPIEEATRRLTELGITPTSTNLAFAAKLTAKIMEEATAAATAAAAHAAALAPPAPSEPQTPGTLFDVPAPAEPAVPAMPPVPAAPQAPVVPVYQRVTALRQQINFIVKRMCKTRGMEYPAVNAELNRQIGVQKRDKATVPQLEKLLQIVTDMDKRR</sequence>
<dbReference type="SMART" id="SM00382">
    <property type="entry name" value="AAA"/>
    <property type="match status" value="1"/>
</dbReference>
<keyword evidence="4" id="KW-1185">Reference proteome</keyword>
<evidence type="ECO:0000259" key="2">
    <source>
        <dbReference type="PROSITE" id="PS51192"/>
    </source>
</evidence>
<dbReference type="PROSITE" id="PS51192">
    <property type="entry name" value="HELICASE_ATP_BIND_1"/>
    <property type="match status" value="1"/>
</dbReference>
<evidence type="ECO:0000313" key="3">
    <source>
        <dbReference type="EMBL" id="GGN29335.1"/>
    </source>
</evidence>
<protein>
    <recommendedName>
        <fullName evidence="2">Helicase ATP-binding domain-containing protein</fullName>
    </recommendedName>
</protein>
<feature type="region of interest" description="Disordered" evidence="1">
    <location>
        <begin position="465"/>
        <end position="485"/>
    </location>
</feature>
<comment type="caution">
    <text evidence="3">The sequence shown here is derived from an EMBL/GenBank/DDBJ whole genome shotgun (WGS) entry which is preliminary data.</text>
</comment>
<dbReference type="Gene3D" id="1.10.30.50">
    <property type="match status" value="1"/>
</dbReference>
<dbReference type="Pfam" id="PF01844">
    <property type="entry name" value="HNH"/>
    <property type="match status" value="1"/>
</dbReference>
<dbReference type="Proteomes" id="UP000597656">
    <property type="component" value="Unassembled WGS sequence"/>
</dbReference>
<dbReference type="InterPro" id="IPR027417">
    <property type="entry name" value="P-loop_NTPase"/>
</dbReference>
<dbReference type="PANTHER" id="PTHR47396">
    <property type="entry name" value="TYPE I RESTRICTION ENZYME ECOKI R PROTEIN"/>
    <property type="match status" value="1"/>
</dbReference>
<gene>
    <name evidence="3" type="ORF">GCM10011609_86270</name>
</gene>
<dbReference type="SMART" id="SM00487">
    <property type="entry name" value="DEXDc"/>
    <property type="match status" value="1"/>
</dbReference>
<evidence type="ECO:0000256" key="1">
    <source>
        <dbReference type="SAM" id="MobiDB-lite"/>
    </source>
</evidence>
<dbReference type="InterPro" id="IPR002711">
    <property type="entry name" value="HNH"/>
</dbReference>
<dbReference type="Gene3D" id="3.40.50.300">
    <property type="entry name" value="P-loop containing nucleotide triphosphate hydrolases"/>
    <property type="match status" value="2"/>
</dbReference>
<dbReference type="EMBL" id="BMNC01000030">
    <property type="protein sequence ID" value="GGN29335.1"/>
    <property type="molecule type" value="Genomic_DNA"/>
</dbReference>
<evidence type="ECO:0000313" key="4">
    <source>
        <dbReference type="Proteomes" id="UP000597656"/>
    </source>
</evidence>
<dbReference type="InterPro" id="IPR003593">
    <property type="entry name" value="AAA+_ATPase"/>
</dbReference>
<dbReference type="SUPFAM" id="SSF52540">
    <property type="entry name" value="P-loop containing nucleoside triphosphate hydrolases"/>
    <property type="match status" value="2"/>
</dbReference>
<proteinExistence type="predicted"/>
<dbReference type="Pfam" id="PF04851">
    <property type="entry name" value="ResIII"/>
    <property type="match status" value="1"/>
</dbReference>
<dbReference type="PANTHER" id="PTHR47396:SF2">
    <property type="entry name" value="HELICASE ATP-BINDING DOMAIN-CONTAINING PROTEIN"/>
    <property type="match status" value="1"/>
</dbReference>
<dbReference type="InterPro" id="IPR003615">
    <property type="entry name" value="HNH_nuc"/>
</dbReference>
<dbReference type="SMART" id="SM00507">
    <property type="entry name" value="HNHc"/>
    <property type="match status" value="1"/>
</dbReference>
<reference evidence="4" key="1">
    <citation type="journal article" date="2019" name="Int. J. Syst. Evol. Microbiol.">
        <title>The Global Catalogue of Microorganisms (GCM) 10K type strain sequencing project: providing services to taxonomists for standard genome sequencing and annotation.</title>
        <authorList>
            <consortium name="The Broad Institute Genomics Platform"/>
            <consortium name="The Broad Institute Genome Sequencing Center for Infectious Disease"/>
            <person name="Wu L."/>
            <person name="Ma J."/>
        </authorList>
    </citation>
    <scope>NUCLEOTIDE SEQUENCE [LARGE SCALE GENOMIC DNA]</scope>
    <source>
        <strain evidence="4">CGMCC 4.7319</strain>
    </source>
</reference>
<dbReference type="InterPro" id="IPR006935">
    <property type="entry name" value="Helicase/UvrB_N"/>
</dbReference>
<accession>A0ABQ2ITR3</accession>
<dbReference type="InterPro" id="IPR014001">
    <property type="entry name" value="Helicase_ATP-bd"/>
</dbReference>
<organism evidence="3 4">
    <name type="scientific">Lentzea pudingi</name>
    <dbReference type="NCBI Taxonomy" id="1789439"/>
    <lineage>
        <taxon>Bacteria</taxon>
        <taxon>Bacillati</taxon>
        <taxon>Actinomycetota</taxon>
        <taxon>Actinomycetes</taxon>
        <taxon>Pseudonocardiales</taxon>
        <taxon>Pseudonocardiaceae</taxon>
        <taxon>Lentzea</taxon>
    </lineage>
</organism>
<dbReference type="RefSeq" id="WP_268241297.1">
    <property type="nucleotide sequence ID" value="NZ_BMNC01000030.1"/>
</dbReference>
<dbReference type="CDD" id="cd00085">
    <property type="entry name" value="HNHc"/>
    <property type="match status" value="1"/>
</dbReference>